<keyword evidence="3" id="KW-1185">Reference proteome</keyword>
<accession>A0AAN6W836</accession>
<comment type="caution">
    <text evidence="2">The sequence shown here is derived from an EMBL/GenBank/DDBJ whole genome shotgun (WGS) entry which is preliminary data.</text>
</comment>
<protein>
    <recommendedName>
        <fullName evidence="4">BTB domain-containing protein</fullName>
    </recommendedName>
</protein>
<evidence type="ECO:0000313" key="3">
    <source>
        <dbReference type="Proteomes" id="UP001302321"/>
    </source>
</evidence>
<proteinExistence type="predicted"/>
<evidence type="ECO:0000256" key="1">
    <source>
        <dbReference type="SAM" id="MobiDB-lite"/>
    </source>
</evidence>
<name>A0AAN6W836_9PEZI</name>
<evidence type="ECO:0008006" key="4">
    <source>
        <dbReference type="Google" id="ProtNLM"/>
    </source>
</evidence>
<dbReference type="EMBL" id="MU866174">
    <property type="protein sequence ID" value="KAK4177139.1"/>
    <property type="molecule type" value="Genomic_DNA"/>
</dbReference>
<dbReference type="Gene3D" id="3.30.710.10">
    <property type="entry name" value="Potassium Channel Kv1.1, Chain A"/>
    <property type="match status" value="1"/>
</dbReference>
<sequence>MGADEELKACKSPPTDHGQNPLVLDDDGDLILVAGGRTFHNKAVFKVDASALRRASPVWKAMLFGPWSESKPKDGSKWLVRLPADDTDALTVVLGIIHNVYDSVPSDTITPTLMWKILVVCDKYDMTRILKPWALSWSKHVRGLNTNYEKAIFIAWELGDEAWFASRFKDLVFKSCVTAQGRLTCLSSGFMIWDFATLTHFGPDRMPGKTTSSLSPSSILEDIASIRLFLVESLLGFLNAEIDLRLSGTAQANNGQHACVLKDPACNDLLLGGIIRNTSMTLKTTIHPREATKIEISVESLQNACSAAFESLKPHANVIINCNSYMSASSTLHADCNPAKRFDSFILKKRAEALSKIENILQSDDYKGRMAKQRENIGWKSL</sequence>
<dbReference type="InterPro" id="IPR011333">
    <property type="entry name" value="SKP1/BTB/POZ_sf"/>
</dbReference>
<feature type="region of interest" description="Disordered" evidence="1">
    <location>
        <begin position="1"/>
        <end position="22"/>
    </location>
</feature>
<reference evidence="2" key="1">
    <citation type="journal article" date="2023" name="Mol. Phylogenet. Evol.">
        <title>Genome-scale phylogeny and comparative genomics of the fungal order Sordariales.</title>
        <authorList>
            <person name="Hensen N."/>
            <person name="Bonometti L."/>
            <person name="Westerberg I."/>
            <person name="Brannstrom I.O."/>
            <person name="Guillou S."/>
            <person name="Cros-Aarteil S."/>
            <person name="Calhoun S."/>
            <person name="Haridas S."/>
            <person name="Kuo A."/>
            <person name="Mondo S."/>
            <person name="Pangilinan J."/>
            <person name="Riley R."/>
            <person name="LaButti K."/>
            <person name="Andreopoulos B."/>
            <person name="Lipzen A."/>
            <person name="Chen C."/>
            <person name="Yan M."/>
            <person name="Daum C."/>
            <person name="Ng V."/>
            <person name="Clum A."/>
            <person name="Steindorff A."/>
            <person name="Ohm R.A."/>
            <person name="Martin F."/>
            <person name="Silar P."/>
            <person name="Natvig D.O."/>
            <person name="Lalanne C."/>
            <person name="Gautier V."/>
            <person name="Ament-Velasquez S.L."/>
            <person name="Kruys A."/>
            <person name="Hutchinson M.I."/>
            <person name="Powell A.J."/>
            <person name="Barry K."/>
            <person name="Miller A.N."/>
            <person name="Grigoriev I.V."/>
            <person name="Debuchy R."/>
            <person name="Gladieux P."/>
            <person name="Hiltunen Thoren M."/>
            <person name="Johannesson H."/>
        </authorList>
    </citation>
    <scope>NUCLEOTIDE SEQUENCE</scope>
    <source>
        <strain evidence="2">CBS 892.96</strain>
    </source>
</reference>
<dbReference type="AlphaFoldDB" id="A0AAN6W836"/>
<organism evidence="2 3">
    <name type="scientific">Triangularia setosa</name>
    <dbReference type="NCBI Taxonomy" id="2587417"/>
    <lineage>
        <taxon>Eukaryota</taxon>
        <taxon>Fungi</taxon>
        <taxon>Dikarya</taxon>
        <taxon>Ascomycota</taxon>
        <taxon>Pezizomycotina</taxon>
        <taxon>Sordariomycetes</taxon>
        <taxon>Sordariomycetidae</taxon>
        <taxon>Sordariales</taxon>
        <taxon>Podosporaceae</taxon>
        <taxon>Triangularia</taxon>
    </lineage>
</organism>
<gene>
    <name evidence="2" type="ORF">QBC36DRAFT_372454</name>
</gene>
<reference evidence="2" key="2">
    <citation type="submission" date="2023-05" db="EMBL/GenBank/DDBJ databases">
        <authorList>
            <consortium name="Lawrence Berkeley National Laboratory"/>
            <person name="Steindorff A."/>
            <person name="Hensen N."/>
            <person name="Bonometti L."/>
            <person name="Westerberg I."/>
            <person name="Brannstrom I.O."/>
            <person name="Guillou S."/>
            <person name="Cros-Aarteil S."/>
            <person name="Calhoun S."/>
            <person name="Haridas S."/>
            <person name="Kuo A."/>
            <person name="Mondo S."/>
            <person name="Pangilinan J."/>
            <person name="Riley R."/>
            <person name="Labutti K."/>
            <person name="Andreopoulos B."/>
            <person name="Lipzen A."/>
            <person name="Chen C."/>
            <person name="Yanf M."/>
            <person name="Daum C."/>
            <person name="Ng V."/>
            <person name="Clum A."/>
            <person name="Ohm R."/>
            <person name="Martin F."/>
            <person name="Silar P."/>
            <person name="Natvig D."/>
            <person name="Lalanne C."/>
            <person name="Gautier V."/>
            <person name="Ament-Velasquez S.L."/>
            <person name="Kruys A."/>
            <person name="Hutchinson M.I."/>
            <person name="Powell A.J."/>
            <person name="Barry K."/>
            <person name="Miller A.N."/>
            <person name="Grigoriev I.V."/>
            <person name="Debuchy R."/>
            <person name="Gladieux P."/>
            <person name="Thoren M.H."/>
            <person name="Johannesson H."/>
        </authorList>
    </citation>
    <scope>NUCLEOTIDE SEQUENCE</scope>
    <source>
        <strain evidence="2">CBS 892.96</strain>
    </source>
</reference>
<dbReference type="CDD" id="cd18186">
    <property type="entry name" value="BTB_POZ_ZBTB_KLHL-like"/>
    <property type="match status" value="1"/>
</dbReference>
<dbReference type="Proteomes" id="UP001302321">
    <property type="component" value="Unassembled WGS sequence"/>
</dbReference>
<dbReference type="SUPFAM" id="SSF54695">
    <property type="entry name" value="POZ domain"/>
    <property type="match status" value="1"/>
</dbReference>
<evidence type="ECO:0000313" key="2">
    <source>
        <dbReference type="EMBL" id="KAK4177139.1"/>
    </source>
</evidence>